<reference evidence="2" key="1">
    <citation type="submission" date="2022-11" db="UniProtKB">
        <authorList>
            <consortium name="WormBaseParasite"/>
        </authorList>
    </citation>
    <scope>IDENTIFICATION</scope>
</reference>
<dbReference type="Proteomes" id="UP000887565">
    <property type="component" value="Unplaced"/>
</dbReference>
<organism evidence="1 2">
    <name type="scientific">Romanomermis culicivorax</name>
    <name type="common">Nematode worm</name>
    <dbReference type="NCBI Taxonomy" id="13658"/>
    <lineage>
        <taxon>Eukaryota</taxon>
        <taxon>Metazoa</taxon>
        <taxon>Ecdysozoa</taxon>
        <taxon>Nematoda</taxon>
        <taxon>Enoplea</taxon>
        <taxon>Dorylaimia</taxon>
        <taxon>Mermithida</taxon>
        <taxon>Mermithoidea</taxon>
        <taxon>Mermithidae</taxon>
        <taxon>Romanomermis</taxon>
    </lineage>
</organism>
<protein>
    <submittedName>
        <fullName evidence="2">Uncharacterized protein</fullName>
    </submittedName>
</protein>
<evidence type="ECO:0000313" key="2">
    <source>
        <dbReference type="WBParaSite" id="nRc.2.0.1.t03024-RA"/>
    </source>
</evidence>
<keyword evidence="1" id="KW-1185">Reference proteome</keyword>
<dbReference type="AlphaFoldDB" id="A0A915HMW2"/>
<accession>A0A915HMW2</accession>
<evidence type="ECO:0000313" key="1">
    <source>
        <dbReference type="Proteomes" id="UP000887565"/>
    </source>
</evidence>
<dbReference type="WBParaSite" id="nRc.2.0.1.t03024-RA">
    <property type="protein sequence ID" value="nRc.2.0.1.t03024-RA"/>
    <property type="gene ID" value="nRc.2.0.1.g03024"/>
</dbReference>
<name>A0A915HMW2_ROMCU</name>
<proteinExistence type="predicted"/>
<sequence>MYQLLELWNYIEVWCHSANVCSDDLKSMGLKVLLQNYIFNEKFFHVTDSLNIRMFGNAIAHSSDHLEKLMYRVVQKTACDEPNSVRPHYLDVHQLGHRPYSRFILE</sequence>